<comment type="caution">
    <text evidence="4">The sequence shown here is derived from an EMBL/GenBank/DDBJ whole genome shotgun (WGS) entry which is preliminary data.</text>
</comment>
<gene>
    <name evidence="4" type="primary">dapE_42</name>
    <name evidence="4" type="ORF">SDC9_182515</name>
</gene>
<keyword evidence="2 4" id="KW-0378">Hydrolase</keyword>
<evidence type="ECO:0000256" key="2">
    <source>
        <dbReference type="ARBA" id="ARBA00022801"/>
    </source>
</evidence>
<dbReference type="Gene3D" id="3.30.70.360">
    <property type="match status" value="1"/>
</dbReference>
<dbReference type="GO" id="GO:0009014">
    <property type="term" value="F:succinyl-diaminopimelate desuccinylase activity"/>
    <property type="evidence" value="ECO:0007669"/>
    <property type="project" value="UniProtKB-EC"/>
</dbReference>
<dbReference type="SUPFAM" id="SSF53187">
    <property type="entry name" value="Zn-dependent exopeptidases"/>
    <property type="match status" value="1"/>
</dbReference>
<dbReference type="AlphaFoldDB" id="A0A645H7M7"/>
<sequence>MRIRLTCAGTQAHGCMPLSGNDPNWAMARILCELRRLEDFEKDRLGRHDFLGWPSVTPTVVQSPLTGIAQLNVIPEDCGVLLDIRTVPGQDHGALQRQIRGIVDRLSRQYPDGDDRCTAEIELLEDRPWTETSRDEPIVRVMDRAVRDVWGRPPVYNGVPGATDGTFLAAWKGIPVIVTGAGDREIPHHVDEWVDVDDLLDAVRLYARTATLYLGKEGWDETK</sequence>
<name>A0A645H7M7_9ZZZZ</name>
<dbReference type="SUPFAM" id="SSF55031">
    <property type="entry name" value="Bacterial exopeptidase dimerisation domain"/>
    <property type="match status" value="1"/>
</dbReference>
<reference evidence="4" key="1">
    <citation type="submission" date="2019-08" db="EMBL/GenBank/DDBJ databases">
        <authorList>
            <person name="Kucharzyk K."/>
            <person name="Murdoch R.W."/>
            <person name="Higgins S."/>
            <person name="Loffler F."/>
        </authorList>
    </citation>
    <scope>NUCLEOTIDE SEQUENCE</scope>
</reference>
<organism evidence="4">
    <name type="scientific">bioreactor metagenome</name>
    <dbReference type="NCBI Taxonomy" id="1076179"/>
    <lineage>
        <taxon>unclassified sequences</taxon>
        <taxon>metagenomes</taxon>
        <taxon>ecological metagenomes</taxon>
    </lineage>
</organism>
<dbReference type="EC" id="3.5.1.18" evidence="4"/>
<proteinExistence type="predicted"/>
<feature type="domain" description="Peptidase M20 dimerisation" evidence="3">
    <location>
        <begin position="2"/>
        <end position="110"/>
    </location>
</feature>
<evidence type="ECO:0000256" key="1">
    <source>
        <dbReference type="ARBA" id="ARBA00022723"/>
    </source>
</evidence>
<keyword evidence="1" id="KW-0479">Metal-binding</keyword>
<protein>
    <submittedName>
        <fullName evidence="4">Succinyl-diaminopimelate desuccinylase</fullName>
        <ecNumber evidence="4">3.5.1.18</ecNumber>
    </submittedName>
</protein>
<accession>A0A645H7M7</accession>
<dbReference type="PANTHER" id="PTHR43808">
    <property type="entry name" value="ACETYLORNITHINE DEACETYLASE"/>
    <property type="match status" value="1"/>
</dbReference>
<dbReference type="InterPro" id="IPR036264">
    <property type="entry name" value="Bact_exopeptidase_dim_dom"/>
</dbReference>
<dbReference type="EMBL" id="VSSQ01088357">
    <property type="protein sequence ID" value="MPN35021.1"/>
    <property type="molecule type" value="Genomic_DNA"/>
</dbReference>
<dbReference type="Pfam" id="PF07687">
    <property type="entry name" value="M20_dimer"/>
    <property type="match status" value="1"/>
</dbReference>
<dbReference type="InterPro" id="IPR050072">
    <property type="entry name" value="Peptidase_M20A"/>
</dbReference>
<dbReference type="GO" id="GO:0046872">
    <property type="term" value="F:metal ion binding"/>
    <property type="evidence" value="ECO:0007669"/>
    <property type="project" value="UniProtKB-KW"/>
</dbReference>
<dbReference type="InterPro" id="IPR011650">
    <property type="entry name" value="Peptidase_M20_dimer"/>
</dbReference>
<evidence type="ECO:0000313" key="4">
    <source>
        <dbReference type="EMBL" id="MPN35021.1"/>
    </source>
</evidence>
<evidence type="ECO:0000259" key="3">
    <source>
        <dbReference type="Pfam" id="PF07687"/>
    </source>
</evidence>
<dbReference type="Gene3D" id="3.40.630.10">
    <property type="entry name" value="Zn peptidases"/>
    <property type="match status" value="1"/>
</dbReference>